<dbReference type="Proteomes" id="UP001500064">
    <property type="component" value="Unassembled WGS sequence"/>
</dbReference>
<dbReference type="RefSeq" id="WP_346105022.1">
    <property type="nucleotide sequence ID" value="NZ_BAAAMU010000017.1"/>
</dbReference>
<feature type="transmembrane region" description="Helical" evidence="1">
    <location>
        <begin position="34"/>
        <end position="55"/>
    </location>
</feature>
<accession>A0ABN2F5D8</accession>
<keyword evidence="1" id="KW-0472">Membrane</keyword>
<protein>
    <submittedName>
        <fullName evidence="2">Uncharacterized protein</fullName>
    </submittedName>
</protein>
<keyword evidence="3" id="KW-1185">Reference proteome</keyword>
<comment type="caution">
    <text evidence="2">The sequence shown here is derived from an EMBL/GenBank/DDBJ whole genome shotgun (WGS) entry which is preliminary data.</text>
</comment>
<feature type="transmembrane region" description="Helical" evidence="1">
    <location>
        <begin position="92"/>
        <end position="114"/>
    </location>
</feature>
<proteinExistence type="predicted"/>
<organism evidence="2 3">
    <name type="scientific">Nonomuraea maheshkhaliensis</name>
    <dbReference type="NCBI Taxonomy" id="419590"/>
    <lineage>
        <taxon>Bacteria</taxon>
        <taxon>Bacillati</taxon>
        <taxon>Actinomycetota</taxon>
        <taxon>Actinomycetes</taxon>
        <taxon>Streptosporangiales</taxon>
        <taxon>Streptosporangiaceae</taxon>
        <taxon>Nonomuraea</taxon>
    </lineage>
</organism>
<evidence type="ECO:0000256" key="1">
    <source>
        <dbReference type="SAM" id="Phobius"/>
    </source>
</evidence>
<keyword evidence="1" id="KW-0812">Transmembrane</keyword>
<sequence>MLYADAAALVLLAGTGVLLVAARGVATHGLLSTVANAVAQACAAGAVLLLVVALWRRSGSGASLRGPVAGEREDADRLRAQRVAGALHWKLILLRSVVGIIIVQAALTAISAILPL</sequence>
<reference evidence="2 3" key="1">
    <citation type="journal article" date="2019" name="Int. J. Syst. Evol. Microbiol.">
        <title>The Global Catalogue of Microorganisms (GCM) 10K type strain sequencing project: providing services to taxonomists for standard genome sequencing and annotation.</title>
        <authorList>
            <consortium name="The Broad Institute Genomics Platform"/>
            <consortium name="The Broad Institute Genome Sequencing Center for Infectious Disease"/>
            <person name="Wu L."/>
            <person name="Ma J."/>
        </authorList>
    </citation>
    <scope>NUCLEOTIDE SEQUENCE [LARGE SCALE GENOMIC DNA]</scope>
    <source>
        <strain evidence="2 3">JCM 13929</strain>
    </source>
</reference>
<dbReference type="EMBL" id="BAAAMU010000017">
    <property type="protein sequence ID" value="GAA1630899.1"/>
    <property type="molecule type" value="Genomic_DNA"/>
</dbReference>
<name>A0ABN2F5D8_9ACTN</name>
<evidence type="ECO:0000313" key="3">
    <source>
        <dbReference type="Proteomes" id="UP001500064"/>
    </source>
</evidence>
<evidence type="ECO:0000313" key="2">
    <source>
        <dbReference type="EMBL" id="GAA1630899.1"/>
    </source>
</evidence>
<keyword evidence="1" id="KW-1133">Transmembrane helix</keyword>
<gene>
    <name evidence="2" type="ORF">GCM10009733_029610</name>
</gene>